<feature type="compositionally biased region" description="Acidic residues" evidence="2">
    <location>
        <begin position="1724"/>
        <end position="1735"/>
    </location>
</feature>
<feature type="compositionally biased region" description="Polar residues" evidence="2">
    <location>
        <begin position="1361"/>
        <end position="1373"/>
    </location>
</feature>
<comment type="caution">
    <text evidence="3">The sequence shown here is derived from an EMBL/GenBank/DDBJ whole genome shotgun (WGS) entry which is preliminary data.</text>
</comment>
<feature type="compositionally biased region" description="Acidic residues" evidence="2">
    <location>
        <begin position="1812"/>
        <end position="1821"/>
    </location>
</feature>
<feature type="region of interest" description="Disordered" evidence="2">
    <location>
        <begin position="780"/>
        <end position="826"/>
    </location>
</feature>
<feature type="compositionally biased region" description="Acidic residues" evidence="2">
    <location>
        <begin position="2549"/>
        <end position="2562"/>
    </location>
</feature>
<feature type="compositionally biased region" description="Basic and acidic residues" evidence="2">
    <location>
        <begin position="3304"/>
        <end position="3322"/>
    </location>
</feature>
<evidence type="ECO:0000313" key="4">
    <source>
        <dbReference type="Proteomes" id="UP001186944"/>
    </source>
</evidence>
<feature type="compositionally biased region" description="Basic and acidic residues" evidence="2">
    <location>
        <begin position="1462"/>
        <end position="1473"/>
    </location>
</feature>
<feature type="region of interest" description="Disordered" evidence="2">
    <location>
        <begin position="1252"/>
        <end position="1277"/>
    </location>
</feature>
<feature type="compositionally biased region" description="Basic residues" evidence="2">
    <location>
        <begin position="2715"/>
        <end position="2732"/>
    </location>
</feature>
<feature type="region of interest" description="Disordered" evidence="2">
    <location>
        <begin position="3158"/>
        <end position="3214"/>
    </location>
</feature>
<feature type="compositionally biased region" description="Basic residues" evidence="2">
    <location>
        <begin position="577"/>
        <end position="588"/>
    </location>
</feature>
<accession>A0AA89BLJ7</accession>
<feature type="compositionally biased region" description="Basic and acidic residues" evidence="2">
    <location>
        <begin position="2153"/>
        <end position="2192"/>
    </location>
</feature>
<feature type="compositionally biased region" description="Polar residues" evidence="2">
    <location>
        <begin position="3505"/>
        <end position="3516"/>
    </location>
</feature>
<feature type="region of interest" description="Disordered" evidence="2">
    <location>
        <begin position="459"/>
        <end position="481"/>
    </location>
</feature>
<feature type="compositionally biased region" description="Basic residues" evidence="2">
    <location>
        <begin position="2482"/>
        <end position="2492"/>
    </location>
</feature>
<feature type="region of interest" description="Disordered" evidence="2">
    <location>
        <begin position="1294"/>
        <end position="1393"/>
    </location>
</feature>
<feature type="compositionally biased region" description="Polar residues" evidence="2">
    <location>
        <begin position="1035"/>
        <end position="1069"/>
    </location>
</feature>
<feature type="compositionally biased region" description="Basic and acidic residues" evidence="2">
    <location>
        <begin position="2330"/>
        <end position="2395"/>
    </location>
</feature>
<feature type="compositionally biased region" description="Polar residues" evidence="2">
    <location>
        <begin position="3480"/>
        <end position="3489"/>
    </location>
</feature>
<feature type="coiled-coil region" evidence="1">
    <location>
        <begin position="2986"/>
        <end position="3053"/>
    </location>
</feature>
<evidence type="ECO:0000313" key="3">
    <source>
        <dbReference type="EMBL" id="KAK3087057.1"/>
    </source>
</evidence>
<feature type="region of interest" description="Disordered" evidence="2">
    <location>
        <begin position="3443"/>
        <end position="3529"/>
    </location>
</feature>
<feature type="compositionally biased region" description="Basic and acidic residues" evidence="2">
    <location>
        <begin position="1761"/>
        <end position="1781"/>
    </location>
</feature>
<feature type="compositionally biased region" description="Basic and acidic residues" evidence="2">
    <location>
        <begin position="1793"/>
        <end position="1811"/>
    </location>
</feature>
<feature type="compositionally biased region" description="Basic and acidic residues" evidence="2">
    <location>
        <begin position="3090"/>
        <end position="3120"/>
    </location>
</feature>
<feature type="compositionally biased region" description="Basic and acidic residues" evidence="2">
    <location>
        <begin position="1440"/>
        <end position="1454"/>
    </location>
</feature>
<feature type="region of interest" description="Disordered" evidence="2">
    <location>
        <begin position="398"/>
        <end position="418"/>
    </location>
</feature>
<feature type="region of interest" description="Disordered" evidence="2">
    <location>
        <begin position="1760"/>
        <end position="1781"/>
    </location>
</feature>
<feature type="region of interest" description="Disordered" evidence="2">
    <location>
        <begin position="839"/>
        <end position="994"/>
    </location>
</feature>
<feature type="compositionally biased region" description="Acidic residues" evidence="2">
    <location>
        <begin position="3169"/>
        <end position="3179"/>
    </location>
</feature>
<feature type="compositionally biased region" description="Acidic residues" evidence="2">
    <location>
        <begin position="2081"/>
        <end position="2109"/>
    </location>
</feature>
<reference evidence="3" key="1">
    <citation type="submission" date="2019-08" db="EMBL/GenBank/DDBJ databases">
        <title>The improved chromosome-level genome for the pearl oyster Pinctada fucata martensii using PacBio sequencing and Hi-C.</title>
        <authorList>
            <person name="Zheng Z."/>
        </authorList>
    </citation>
    <scope>NUCLEOTIDE SEQUENCE</scope>
    <source>
        <strain evidence="3">ZZ-2019</strain>
        <tissue evidence="3">Adductor muscle</tissue>
    </source>
</reference>
<feature type="compositionally biased region" description="Basic and acidic residues" evidence="2">
    <location>
        <begin position="1565"/>
        <end position="1576"/>
    </location>
</feature>
<feature type="compositionally biased region" description="Basic and acidic residues" evidence="2">
    <location>
        <begin position="1851"/>
        <end position="1896"/>
    </location>
</feature>
<name>A0AA89BLJ7_PINIB</name>
<feature type="compositionally biased region" description="Basic and acidic residues" evidence="2">
    <location>
        <begin position="2220"/>
        <end position="2279"/>
    </location>
</feature>
<feature type="compositionally biased region" description="Polar residues" evidence="2">
    <location>
        <begin position="459"/>
        <end position="479"/>
    </location>
</feature>
<keyword evidence="1" id="KW-0175">Coiled coil</keyword>
<feature type="compositionally biased region" description="Basic and acidic residues" evidence="2">
    <location>
        <begin position="2612"/>
        <end position="2648"/>
    </location>
</feature>
<feature type="region of interest" description="Disordered" evidence="2">
    <location>
        <begin position="3263"/>
        <end position="3354"/>
    </location>
</feature>
<evidence type="ECO:0000256" key="2">
    <source>
        <dbReference type="SAM" id="MobiDB-lite"/>
    </source>
</evidence>
<feature type="compositionally biased region" description="Basic and acidic residues" evidence="2">
    <location>
        <begin position="2866"/>
        <end position="2886"/>
    </location>
</feature>
<evidence type="ECO:0000256" key="1">
    <source>
        <dbReference type="SAM" id="Coils"/>
    </source>
</evidence>
<feature type="region of interest" description="Disordered" evidence="2">
    <location>
        <begin position="1682"/>
        <end position="1747"/>
    </location>
</feature>
<feature type="compositionally biased region" description="Basic residues" evidence="2">
    <location>
        <begin position="2824"/>
        <end position="2865"/>
    </location>
</feature>
<feature type="region of interest" description="Disordered" evidence="2">
    <location>
        <begin position="1641"/>
        <end position="1670"/>
    </location>
</feature>
<feature type="region of interest" description="Disordered" evidence="2">
    <location>
        <begin position="1912"/>
        <end position="2119"/>
    </location>
</feature>
<dbReference type="Proteomes" id="UP001186944">
    <property type="component" value="Unassembled WGS sequence"/>
</dbReference>
<dbReference type="EMBL" id="VSWD01000011">
    <property type="protein sequence ID" value="KAK3087057.1"/>
    <property type="molecule type" value="Genomic_DNA"/>
</dbReference>
<feature type="compositionally biased region" description="Basic and acidic residues" evidence="2">
    <location>
        <begin position="3066"/>
        <end position="3079"/>
    </location>
</feature>
<feature type="compositionally biased region" description="Polar residues" evidence="2">
    <location>
        <begin position="1011"/>
        <end position="1021"/>
    </location>
</feature>
<feature type="compositionally biased region" description="Polar residues" evidence="2">
    <location>
        <begin position="1221"/>
        <end position="1230"/>
    </location>
</feature>
<sequence length="3529" mass="403608">MDDLPTDGLRTDDGRHAMTIAYLSLGLSFDEEVKEAYEGMLNAQKLQMMAEIDQICLQERDEVYRRRKAEFMADATRKLEAEKVRILSDLQRESKVQLDQRRKNLEKNYEILYIEENAKLKAMMRDELESQREEEMSRMGERIQKYIMKTEKALRKEQRHRLQLNLETDDEVLERLQQKQKQRMQKKLQPDLKVFMQLQEEHDRNLNDRMIDLQLELGTTIDKARQDMTEQKMAAMKESVEEFVCAEKKKLKEQAMLDINLSMLNDRDELEKQARLQMEREIAQKIEAEKANLEKILHEEHEKLKGQMIVEISMSIKKEKEALEDQARREMEEELKKNMKMVEEESTIKIKEEKESDLLSNMDNNELPSMNITGKIKEEIRILSQYVTEMKVLQENISKMSSSKNPNEDGDDSGDNMDTFAEESLAMLEKLRKLQEEIESTSKELDLGLSFVKESTLTTSEVRQDTETNNAAVQTNTDNPVEPIDEQASALQSNLHKEVMELHKSVLQESKRMVKDMLDGEKKDSHIVIEEVQKYGNNVLQDRTESLMAVIRKDMQTFCDQLREDLKTALDGEIKIHLHKRRQSRPVSRKSDGERRLRPSSAGRFKVEQSTRKQKTKDKIRKESLVMTESSTVKNSNVPESDVNKDGCNEQDKRKDDTGEKTGDDYDEIEEIDISYTDAIMSAKESDDETVCDDIFDESPRDRKYNAWTDAYEQKETDDGKEIFTNSSKNNKNKNNTVINAKHVRYYKGKFFMSNEGTPVNLSEAMSAAEKDIKTLVSETKMEIDTKKEGGTPTAMDKDTKNALKREDKSQVDRDQNDAPKIKVKDTFVKVIKESLAEDNFPSPRGLLKNAYSGYADGQIMDKKSPERKGMDNKCSEDSKPEKKGTPIRKPESVKKEKEEPVTKVQQTELKKEDTRTSKKKEPSARGKECAKPIEQNIHDKADKSGPSKKRVTFQDEIVTIQPKDMVKEEEHDVPEEKLPESPSDTSINSWDLDSDEEMDKAIKDEMQEVNGRSATENDGTNLDLIIMNPKESMSLESINSWDLDSDGESPQVSPQKPTTSAYQQTDNKAVNGKEAEKTVAVEPEKSSSAASVNSWDEDSDEESHAKADVKIVRKVYTEIKRDEKTVDFDGPKESGSMASVNSWDLDSDDEGALKASPHQTDGSAPKTADGDVKTVRKVYTEIKRDEKTVDFDGPKESGSMASVNSWDLDSDDEGALKASPRQTDGSTPKTADGDVKTVRKVYTEIKREEKTVNFDGPKESGSMASVNSWDMDSEDEEKPMAFKIVKTNAKLKDAKEADEQMIIGGPQESTSLQSVNSWDMDSDDDENKDDSKSNTQKPKLSPSDVDMDSLEKLENEIIQMDSTGPSSQSKVSTKAAMPKPGKTQDNVSEDDSLLKEIEEIYADDFGATKISGSKQSGEQAKKSKGAWMSTEDSDNSLMKLEKEIMGSDLEDAKGGIPKKKGGNDGKPKKGKEVISGLKQYPSSKSKAPDKTVIPKQDNMSEDDSLMKEIEEIYADDFGETKIPGSKKSGEQTKKSKGAWMSTEDSDDSLMKLEKEIMGSDLEDADSRSLKKKEGNTSKSKKKKEVTFAREMIEVNYPVKSSSMDSINSWDLDSSDVIDISKDKGKTDEDLMDQFVTEYKHPQAEQQTTVANDKEIQQGPSHTEPVKYDEFEQEYFDDSDVCSLAASDKNSNSSDDFQPGLCVDDSKVNMLLSESSEIGYETDGSSDEFSDDDEEVPNKGKKAKKEKWIKIPGIGSVRLRSFKEMRGKDKEKKLTDKERELQDLEAKLAYEEQKRLQRERETDLELQKLADSDDEDDEDEEHNEKKKGMVSKLLKKFKKDKEDGLSTSDKQANKEEKEREKKAKKEKEKQAKKEEKEAEKKKKQELLLKREEDKQYYAKRMKEMAEMIKERRKEIKEQEKMEKNRQKQIKEEQKKAKSKEPKAKSKEPKAKSKEPKAKSKEPKAKSKEPKSKDKKDKKASKMESKDLDEATAPVNVSNTGKLDGEKKAKAKSKKKKKVDDEKPGEISEESKSDLKIEIYDEGDQTHGSEEILINKETVKEKYEEEEQADAQKHKEEQTDAQMDEESEDNEDSTDGDDEESSDDSSSEDEKELKKDKQKKKGISIGRYNFRFGIRQKEPVSKELLQKQCQLQELESKLTDEKEEREKRKKEIEKELEVKNKQEDKIEKQEKQTKGIFSKAFGKGKTNEEKEASKSKKKEKKEKIKQKLEKEKEALKKQSKKQEEFSKQQIKDINKEIKQKKKEIAEQRKKDKTESKQKKDTSKKKKNIDSEEHSKEATEDTVNNEDDDKDSVISDLSDKEEELSRKQIKKMNKEIKEKQKEIEKQMKLEKKDKKQMEKEMEKQKKIDEKETKQKEKEMKKEKKLKEKERKQKKDASTKTLKKKTNEETSDESEDESDKHEEECKTKTETDKRESASKSSTDKSTKSEKKGSKKIKDEEKVDETKTVDEIPETNKSSDESAKIERKKKYSKRKEVKTGKVATKSDIEKEDKRKGVKRSSSSESNMEEQHSSGKKIKGLTNDSAAEKAVENVDSDSDLESTDDSISEGQVIAKKGKSKQWMPNLPRIKGVRLRKMSLSRSKSKDDSKAASKKSKGKEGKGLSKQDDKKEKDSKEKTKNKSSKDTRKSKENTENEDESASETVTSEEENEDNEEESDEEDKIIEGSKTGKKRKWLPKKSLFITKKSEETIGKEKLSSLKGKKSPRVKGSPRGKTSPRCKTSPRGITNPRDKITQKSKEKTRREDESSSETDTSEEENQDNEQETTEGSTTGKKRKWLPKKSLFITKKTEEIKSQKQKASGKGKLSSPRGKKSPRVKGSPRGKTSPRGKISPKGKISPRGKVSPRGKGSPRGKEESTKNKLEGVSSKEKSSKSGPENEGTDESEMETVTESEAGNVTLKKASNMMNVNEEEQDNKEETDVDDDAENESDTDGCQDDDGIIYRTVDKGVKIFFGSQYLVKRKVPNKFDIQVRKQLKKEAEREKKIEKRAMKAVEKEDKKLAKEIKKAKKEQHKEEKQILNETKKQEKEKIKLLQKIQRQVDERDTIRRIEEIKAQRRGEHVQHDNMEEDDDVVSVRSDETTRSRDTGKRREESVKSKDIYQKSEESVLSKEVLKTEKKLEKKKKRKLKKLEQLRNQRMLELRSLQKRIGPRLGLTDEDLAEDTESIGETASVDTEHQEDENKVEASSSSDYDTELEEGYRPTKPKCIVDIGLLDENSDTSIPEVIFNQNVDESDVEFSGIYEPAFEKMLRKKKRKERKEREKREIEKREARELRHAQATGIYTESVMEILNRRKIEQDPEKKKPEKKQGRSQGEISRSQGNIQSSSLSMPTDKSTTASAEYIDKQKVVKDKQEQIHVQEPPVRSVISLTGSAAPMVNTLFVEPKKKSKVGKMMKSVSKHIFRKHGDVVPMLDDMQSRDVSPVRPTSVIQLYPTDPAPTPAEVPNKEPEEPPKVEEKKEEDEEPEMTTAQPFTVSSDSEDDKHRFGRETVICLTSSDTSSQMERITKPPTRRMAWT</sequence>
<feature type="compositionally biased region" description="Basic and acidic residues" evidence="2">
    <location>
        <begin position="1103"/>
        <end position="1133"/>
    </location>
</feature>
<feature type="compositionally biased region" description="Basic and acidic residues" evidence="2">
    <location>
        <begin position="2500"/>
        <end position="2510"/>
    </location>
</feature>
<feature type="region of interest" description="Disordered" evidence="2">
    <location>
        <begin position="2151"/>
        <end position="2953"/>
    </location>
</feature>
<feature type="compositionally biased region" description="Basic and acidic residues" evidence="2">
    <location>
        <begin position="2286"/>
        <end position="2297"/>
    </location>
</feature>
<feature type="compositionally biased region" description="Polar residues" evidence="2">
    <location>
        <begin position="3324"/>
        <end position="3352"/>
    </location>
</feature>
<feature type="compositionally biased region" description="Basic and acidic residues" evidence="2">
    <location>
        <begin position="3457"/>
        <end position="3470"/>
    </location>
</feature>
<feature type="coiled-coil region" evidence="1">
    <location>
        <begin position="95"/>
        <end position="134"/>
    </location>
</feature>
<feature type="region of interest" description="Disordered" evidence="2">
    <location>
        <begin position="1793"/>
        <end position="1896"/>
    </location>
</feature>
<feature type="compositionally biased region" description="Basic and acidic residues" evidence="2">
    <location>
        <begin position="909"/>
        <end position="946"/>
    </location>
</feature>
<feature type="compositionally biased region" description="Basic and acidic residues" evidence="2">
    <location>
        <begin position="965"/>
        <end position="980"/>
    </location>
</feature>
<feature type="compositionally biased region" description="Basic and acidic residues" evidence="2">
    <location>
        <begin position="860"/>
        <end position="902"/>
    </location>
</feature>
<feature type="compositionally biased region" description="Basic and acidic residues" evidence="2">
    <location>
        <begin position="2700"/>
        <end position="2712"/>
    </location>
</feature>
<feature type="region of interest" description="Disordered" evidence="2">
    <location>
        <begin position="1405"/>
        <end position="1504"/>
    </location>
</feature>
<feature type="compositionally biased region" description="Basic and acidic residues" evidence="2">
    <location>
        <begin position="3272"/>
        <end position="3289"/>
    </location>
</feature>
<gene>
    <name evidence="3" type="ORF">FSP39_001123</name>
</gene>
<feature type="compositionally biased region" description="Acidic residues" evidence="2">
    <location>
        <begin position="2923"/>
        <end position="2953"/>
    </location>
</feature>
<feature type="compositionally biased region" description="Polar residues" evidence="2">
    <location>
        <begin position="627"/>
        <end position="639"/>
    </location>
</feature>
<feature type="compositionally biased region" description="Acidic residues" evidence="2">
    <location>
        <begin position="2649"/>
        <end position="2677"/>
    </location>
</feature>
<feature type="region of interest" description="Disordered" evidence="2">
    <location>
        <begin position="1517"/>
        <end position="1584"/>
    </location>
</feature>
<feature type="compositionally biased region" description="Basic and acidic residues" evidence="2">
    <location>
        <begin position="2415"/>
        <end position="2466"/>
    </location>
</feature>
<feature type="compositionally biased region" description="Basic and acidic residues" evidence="2">
    <location>
        <begin position="642"/>
        <end position="664"/>
    </location>
</feature>
<feature type="compositionally biased region" description="Basic and acidic residues" evidence="2">
    <location>
        <begin position="1072"/>
        <end position="1086"/>
    </location>
</feature>
<feature type="region of interest" description="Disordered" evidence="2">
    <location>
        <begin position="3066"/>
        <end position="3120"/>
    </location>
</feature>
<feature type="region of interest" description="Disordered" evidence="2">
    <location>
        <begin position="577"/>
        <end position="664"/>
    </location>
</feature>
<organism evidence="3 4">
    <name type="scientific">Pinctada imbricata</name>
    <name type="common">Atlantic pearl-oyster</name>
    <name type="synonym">Pinctada martensii</name>
    <dbReference type="NCBI Taxonomy" id="66713"/>
    <lineage>
        <taxon>Eukaryota</taxon>
        <taxon>Metazoa</taxon>
        <taxon>Spiralia</taxon>
        <taxon>Lophotrochozoa</taxon>
        <taxon>Mollusca</taxon>
        <taxon>Bivalvia</taxon>
        <taxon>Autobranchia</taxon>
        <taxon>Pteriomorphia</taxon>
        <taxon>Pterioida</taxon>
        <taxon>Pterioidea</taxon>
        <taxon>Pteriidae</taxon>
        <taxon>Pinctada</taxon>
    </lineage>
</organism>
<feature type="compositionally biased region" description="Basic and acidic residues" evidence="2">
    <location>
        <begin position="3187"/>
        <end position="3197"/>
    </location>
</feature>
<feature type="compositionally biased region" description="Acidic residues" evidence="2">
    <location>
        <begin position="2893"/>
        <end position="2904"/>
    </location>
</feature>
<feature type="compositionally biased region" description="Basic and acidic residues" evidence="2">
    <location>
        <begin position="2204"/>
        <end position="2213"/>
    </location>
</feature>
<feature type="compositionally biased region" description="Basic and acidic residues" evidence="2">
    <location>
        <begin position="2744"/>
        <end position="2761"/>
    </location>
</feature>
<feature type="compositionally biased region" description="Basic and acidic residues" evidence="2">
    <location>
        <begin position="1169"/>
        <end position="1196"/>
    </location>
</feature>
<feature type="compositionally biased region" description="Basic and acidic residues" evidence="2">
    <location>
        <begin position="2017"/>
        <end position="2062"/>
    </location>
</feature>
<keyword evidence="4" id="KW-1185">Reference proteome</keyword>
<feature type="compositionally biased region" description="Polar residues" evidence="2">
    <location>
        <begin position="983"/>
        <end position="992"/>
    </location>
</feature>
<feature type="compositionally biased region" description="Basic and acidic residues" evidence="2">
    <location>
        <begin position="1912"/>
        <end position="1988"/>
    </location>
</feature>
<feature type="coiled-coil region" evidence="1">
    <location>
        <begin position="276"/>
        <end position="344"/>
    </location>
</feature>
<protein>
    <submittedName>
        <fullName evidence="3">Uncharacterized protein</fullName>
    </submittedName>
</protein>
<feature type="compositionally biased region" description="Low complexity" evidence="2">
    <location>
        <begin position="1683"/>
        <end position="1696"/>
    </location>
</feature>
<proteinExistence type="predicted"/>
<feature type="region of interest" description="Disordered" evidence="2">
    <location>
        <begin position="1008"/>
        <end position="1236"/>
    </location>
</feature>
<feature type="compositionally biased region" description="Basic and acidic residues" evidence="2">
    <location>
        <begin position="1549"/>
        <end position="1558"/>
    </location>
</feature>
<feature type="compositionally biased region" description="Acidic residues" evidence="2">
    <location>
        <begin position="2762"/>
        <end position="2780"/>
    </location>
</feature>